<evidence type="ECO:0000313" key="2">
    <source>
        <dbReference type="Proteomes" id="UP000478052"/>
    </source>
</evidence>
<comment type="caution">
    <text evidence="1">The sequence shown here is derived from an EMBL/GenBank/DDBJ whole genome shotgun (WGS) entry which is preliminary data.</text>
</comment>
<sequence>MFPQISIENEEGIKLKLSMTNVVFRYPYSLFNKEYLINYFISIAICGHTDLEADQSEHLIYFLHCNIRSAQSVFI</sequence>
<dbReference type="AlphaFoldDB" id="A0A6G0VVK3"/>
<evidence type="ECO:0000313" key="1">
    <source>
        <dbReference type="EMBL" id="KAF0711421.1"/>
    </source>
</evidence>
<dbReference type="EMBL" id="VUJU01011262">
    <property type="protein sequence ID" value="KAF0711421.1"/>
    <property type="molecule type" value="Genomic_DNA"/>
</dbReference>
<gene>
    <name evidence="1" type="ORF">FWK35_00025612</name>
</gene>
<accession>A0A6G0VVK3</accession>
<protein>
    <submittedName>
        <fullName evidence="1">Transposable element P transposase</fullName>
    </submittedName>
</protein>
<organism evidence="1 2">
    <name type="scientific">Aphis craccivora</name>
    <name type="common">Cowpea aphid</name>
    <dbReference type="NCBI Taxonomy" id="307492"/>
    <lineage>
        <taxon>Eukaryota</taxon>
        <taxon>Metazoa</taxon>
        <taxon>Ecdysozoa</taxon>
        <taxon>Arthropoda</taxon>
        <taxon>Hexapoda</taxon>
        <taxon>Insecta</taxon>
        <taxon>Pterygota</taxon>
        <taxon>Neoptera</taxon>
        <taxon>Paraneoptera</taxon>
        <taxon>Hemiptera</taxon>
        <taxon>Sternorrhyncha</taxon>
        <taxon>Aphidomorpha</taxon>
        <taxon>Aphidoidea</taxon>
        <taxon>Aphididae</taxon>
        <taxon>Aphidini</taxon>
        <taxon>Aphis</taxon>
        <taxon>Aphis</taxon>
    </lineage>
</organism>
<name>A0A6G0VVK3_APHCR</name>
<dbReference type="Proteomes" id="UP000478052">
    <property type="component" value="Unassembled WGS sequence"/>
</dbReference>
<proteinExistence type="predicted"/>
<keyword evidence="2" id="KW-1185">Reference proteome</keyword>
<reference evidence="1 2" key="1">
    <citation type="submission" date="2019-08" db="EMBL/GenBank/DDBJ databases">
        <title>Whole genome of Aphis craccivora.</title>
        <authorList>
            <person name="Voronova N.V."/>
            <person name="Shulinski R.S."/>
            <person name="Bandarenka Y.V."/>
            <person name="Zhorov D.G."/>
            <person name="Warner D."/>
        </authorList>
    </citation>
    <scope>NUCLEOTIDE SEQUENCE [LARGE SCALE GENOMIC DNA]</scope>
    <source>
        <strain evidence="1">180601</strain>
        <tissue evidence="1">Whole Body</tissue>
    </source>
</reference>